<organism evidence="2 3">
    <name type="scientific">Escherichia coli DORA_A_5_14_21</name>
    <dbReference type="NCBI Taxonomy" id="1403943"/>
    <lineage>
        <taxon>Bacteria</taxon>
        <taxon>Pseudomonadati</taxon>
        <taxon>Pseudomonadota</taxon>
        <taxon>Gammaproteobacteria</taxon>
        <taxon>Enterobacterales</taxon>
        <taxon>Enterobacteriaceae</taxon>
        <taxon>Escherichia</taxon>
    </lineage>
</organism>
<feature type="transmembrane region" description="Helical" evidence="1">
    <location>
        <begin position="54"/>
        <end position="77"/>
    </location>
</feature>
<name>W1WRL6_ECOLX</name>
<dbReference type="Proteomes" id="UP000018853">
    <property type="component" value="Unassembled WGS sequence"/>
</dbReference>
<keyword evidence="1" id="KW-1133">Transmembrane helix</keyword>
<feature type="transmembrane region" description="Helical" evidence="1">
    <location>
        <begin position="84"/>
        <end position="102"/>
    </location>
</feature>
<reference evidence="2 3" key="1">
    <citation type="submission" date="2013-12" db="EMBL/GenBank/DDBJ databases">
        <title>A Varibaculum cambriense genome reconstructed from a premature infant gut community with otherwise low bacterial novelty that shifts toward anaerobic metabolism during the third week of life.</title>
        <authorList>
            <person name="Brown C.T."/>
            <person name="Sharon I."/>
            <person name="Thomas B.C."/>
            <person name="Castelle C.J."/>
            <person name="Morowitz M.J."/>
            <person name="Banfield J.F."/>
        </authorList>
    </citation>
    <scope>NUCLEOTIDE SEQUENCE [LARGE SCALE GENOMIC DNA]</scope>
    <source>
        <strain evidence="3">DORA_A_5_14_21</strain>
    </source>
</reference>
<keyword evidence="1" id="KW-0472">Membrane</keyword>
<dbReference type="PANTHER" id="PTHR23537">
    <property type="match status" value="1"/>
</dbReference>
<dbReference type="Pfam" id="PF06779">
    <property type="entry name" value="MFS_4"/>
    <property type="match status" value="1"/>
</dbReference>
<feature type="non-terminal residue" evidence="2">
    <location>
        <position position="106"/>
    </location>
</feature>
<evidence type="ECO:0000313" key="2">
    <source>
        <dbReference type="EMBL" id="ETJ20566.1"/>
    </source>
</evidence>
<dbReference type="SUPFAM" id="SSF103473">
    <property type="entry name" value="MFS general substrate transporter"/>
    <property type="match status" value="1"/>
</dbReference>
<dbReference type="GO" id="GO:0005886">
    <property type="term" value="C:plasma membrane"/>
    <property type="evidence" value="ECO:0007669"/>
    <property type="project" value="TreeGrafter"/>
</dbReference>
<evidence type="ECO:0000313" key="3">
    <source>
        <dbReference type="Proteomes" id="UP000018853"/>
    </source>
</evidence>
<dbReference type="InterPro" id="IPR036259">
    <property type="entry name" value="MFS_trans_sf"/>
</dbReference>
<protein>
    <submittedName>
        <fullName evidence="2">Transporter, major facilitator family</fullName>
    </submittedName>
</protein>
<evidence type="ECO:0000256" key="1">
    <source>
        <dbReference type="SAM" id="Phobius"/>
    </source>
</evidence>
<gene>
    <name evidence="2" type="ORF">Q609_ECAC01788G0001</name>
</gene>
<proteinExistence type="predicted"/>
<dbReference type="AlphaFoldDB" id="W1WRL6"/>
<comment type="caution">
    <text evidence="2">The sequence shown here is derived from an EMBL/GenBank/DDBJ whole genome shotgun (WGS) entry which is preliminary data.</text>
</comment>
<feature type="transmembrane region" description="Helical" evidence="1">
    <location>
        <begin position="12"/>
        <end position="34"/>
    </location>
</feature>
<dbReference type="EMBL" id="AZLZ01001788">
    <property type="protein sequence ID" value="ETJ20566.1"/>
    <property type="molecule type" value="Genomic_DNA"/>
</dbReference>
<dbReference type="InterPro" id="IPR010645">
    <property type="entry name" value="MFS_4"/>
</dbReference>
<accession>W1WRL6</accession>
<dbReference type="PANTHER" id="PTHR23537:SF1">
    <property type="entry name" value="SUGAR TRANSPORTER"/>
    <property type="match status" value="1"/>
</dbReference>
<sequence>MNSTSHPVERFSFSTALFGMLVLTLGMGLGRFLYTPMLPVMLAEGEFSFSELSWIASGNYAGYLAGSLLFSFGAFHLPSRLRPFLLASALATGLLILAMAWLPPFL</sequence>
<keyword evidence="1" id="KW-0812">Transmembrane</keyword>